<dbReference type="InterPro" id="IPR011009">
    <property type="entry name" value="Kinase-like_dom_sf"/>
</dbReference>
<sequence>MVAVKTEKYSKSKLHVEVEVLKAANATKTKHFCELIDFGLNKPDYEYVVMTLLFKDLHKLRSEMPDKRFTISTSLRLSMQSIKAIEKLHKLGYVSRDIKPGNFAPGHRCNKQSETIYLYDFGLSRKYIDRASDCISDLYNDSRWAAAEPCCLSSQTSLRLVWYLFTDRGRMDGMVLFQADAKWSAYFVNVFVTACLTRGKVYCKYAHAVAVSTVQTNNAVICIT</sequence>
<dbReference type="InterPro" id="IPR050235">
    <property type="entry name" value="CK1_Ser-Thr_kinase"/>
</dbReference>
<dbReference type="PANTHER" id="PTHR11909">
    <property type="entry name" value="CASEIN KINASE-RELATED"/>
    <property type="match status" value="1"/>
</dbReference>
<dbReference type="SMART" id="SM00220">
    <property type="entry name" value="S_TKc"/>
    <property type="match status" value="1"/>
</dbReference>
<keyword evidence="3" id="KW-1185">Reference proteome</keyword>
<dbReference type="GO" id="GO:0005524">
    <property type="term" value="F:ATP binding"/>
    <property type="evidence" value="ECO:0007669"/>
    <property type="project" value="InterPro"/>
</dbReference>
<protein>
    <recommendedName>
        <fullName evidence="1">Protein kinase domain-containing protein</fullName>
    </recommendedName>
</protein>
<dbReference type="GO" id="GO:0004672">
    <property type="term" value="F:protein kinase activity"/>
    <property type="evidence" value="ECO:0007669"/>
    <property type="project" value="InterPro"/>
</dbReference>
<reference evidence="2" key="1">
    <citation type="submission" date="2021-06" db="EMBL/GenBank/DDBJ databases">
        <title>Parelaphostrongylus tenuis whole genome reference sequence.</title>
        <authorList>
            <person name="Garwood T.J."/>
            <person name="Larsen P.A."/>
            <person name="Fountain-Jones N.M."/>
            <person name="Garbe J.R."/>
            <person name="Macchietto M.G."/>
            <person name="Kania S.A."/>
            <person name="Gerhold R.W."/>
            <person name="Richards J.E."/>
            <person name="Wolf T.M."/>
        </authorList>
    </citation>
    <scope>NUCLEOTIDE SEQUENCE</scope>
    <source>
        <strain evidence="2">MNPRO001-30</strain>
        <tissue evidence="2">Meninges</tissue>
    </source>
</reference>
<accession>A0AAD5R4P1</accession>
<dbReference type="PROSITE" id="PS50011">
    <property type="entry name" value="PROTEIN_KINASE_DOM"/>
    <property type="match status" value="1"/>
</dbReference>
<proteinExistence type="predicted"/>
<evidence type="ECO:0000313" key="2">
    <source>
        <dbReference type="EMBL" id="KAJ1369613.1"/>
    </source>
</evidence>
<dbReference type="Proteomes" id="UP001196413">
    <property type="component" value="Unassembled WGS sequence"/>
</dbReference>
<evidence type="ECO:0000313" key="3">
    <source>
        <dbReference type="Proteomes" id="UP001196413"/>
    </source>
</evidence>
<comment type="caution">
    <text evidence="2">The sequence shown here is derived from an EMBL/GenBank/DDBJ whole genome shotgun (WGS) entry which is preliminary data.</text>
</comment>
<dbReference type="Gene3D" id="1.10.510.10">
    <property type="entry name" value="Transferase(Phosphotransferase) domain 1"/>
    <property type="match status" value="1"/>
</dbReference>
<name>A0AAD5R4P1_PARTN</name>
<feature type="domain" description="Protein kinase" evidence="1">
    <location>
        <begin position="1"/>
        <end position="224"/>
    </location>
</feature>
<dbReference type="AlphaFoldDB" id="A0AAD5R4P1"/>
<evidence type="ECO:0000259" key="1">
    <source>
        <dbReference type="PROSITE" id="PS50011"/>
    </source>
</evidence>
<dbReference type="InterPro" id="IPR000719">
    <property type="entry name" value="Prot_kinase_dom"/>
</dbReference>
<dbReference type="EMBL" id="JAHQIW010006620">
    <property type="protein sequence ID" value="KAJ1369613.1"/>
    <property type="molecule type" value="Genomic_DNA"/>
</dbReference>
<organism evidence="2 3">
    <name type="scientific">Parelaphostrongylus tenuis</name>
    <name type="common">Meningeal worm</name>
    <dbReference type="NCBI Taxonomy" id="148309"/>
    <lineage>
        <taxon>Eukaryota</taxon>
        <taxon>Metazoa</taxon>
        <taxon>Ecdysozoa</taxon>
        <taxon>Nematoda</taxon>
        <taxon>Chromadorea</taxon>
        <taxon>Rhabditida</taxon>
        <taxon>Rhabditina</taxon>
        <taxon>Rhabditomorpha</taxon>
        <taxon>Strongyloidea</taxon>
        <taxon>Metastrongylidae</taxon>
        <taxon>Parelaphostrongylus</taxon>
    </lineage>
</organism>
<dbReference type="SUPFAM" id="SSF56112">
    <property type="entry name" value="Protein kinase-like (PK-like)"/>
    <property type="match status" value="1"/>
</dbReference>
<dbReference type="Pfam" id="PF00069">
    <property type="entry name" value="Pkinase"/>
    <property type="match status" value="1"/>
</dbReference>
<gene>
    <name evidence="2" type="ORF">KIN20_031102</name>
</gene>